<feature type="compositionally biased region" description="Basic and acidic residues" evidence="1">
    <location>
        <begin position="128"/>
        <end position="149"/>
    </location>
</feature>
<dbReference type="Pfam" id="PF03108">
    <property type="entry name" value="DBD_Tnp_Mut"/>
    <property type="match status" value="1"/>
</dbReference>
<dbReference type="EMBL" id="JAGKQM010000013">
    <property type="protein sequence ID" value="KAH0890701.1"/>
    <property type="molecule type" value="Genomic_DNA"/>
</dbReference>
<sequence length="287" mass="32786">MLHLSGVLGDWKMNKESWRFKVNTRTGGKLFTIKEGLKFDEMVEMVHEDFGINRLGNECCSKKQKLGNELELSYALPELMLRDMSKDTPHVFVNNDRQLVSMCEMCKFTPLRLCISVKNGNLGNHEQGFSREDTAVDGKGHGNKNKNESNQEPEVEVSNFHDAKVIEKGQWFKNKSELSWSIRMLSIERKFRIVVSKSDKKLLVVKCADTSCNCMVRTAKTNPTSEFSGNTGGPRASSKVISKLLLQNFRNSGLNMKPELISSTMKKRYGLDSKYWKIWKAREDTQT</sequence>
<gene>
    <name evidence="3" type="ORF">HID58_053130</name>
</gene>
<evidence type="ECO:0000313" key="3">
    <source>
        <dbReference type="EMBL" id="KAH0890701.1"/>
    </source>
</evidence>
<proteinExistence type="predicted"/>
<dbReference type="InterPro" id="IPR004332">
    <property type="entry name" value="Transposase_MuDR"/>
</dbReference>
<feature type="non-terminal residue" evidence="3">
    <location>
        <position position="287"/>
    </location>
</feature>
<comment type="caution">
    <text evidence="3">The sequence shown here is derived from an EMBL/GenBank/DDBJ whole genome shotgun (WGS) entry which is preliminary data.</text>
</comment>
<evidence type="ECO:0000259" key="2">
    <source>
        <dbReference type="Pfam" id="PF03108"/>
    </source>
</evidence>
<evidence type="ECO:0000256" key="1">
    <source>
        <dbReference type="SAM" id="MobiDB-lite"/>
    </source>
</evidence>
<feature type="domain" description="Transposase MuDR plant" evidence="2">
    <location>
        <begin position="168"/>
        <end position="227"/>
    </location>
</feature>
<feature type="region of interest" description="Disordered" evidence="1">
    <location>
        <begin position="126"/>
        <end position="156"/>
    </location>
</feature>
<accession>A0ABQ8ADY3</accession>
<dbReference type="Proteomes" id="UP000824890">
    <property type="component" value="Unassembled WGS sequence"/>
</dbReference>
<reference evidence="3 4" key="1">
    <citation type="submission" date="2021-05" db="EMBL/GenBank/DDBJ databases">
        <title>Genome Assembly of Synthetic Allotetraploid Brassica napus Reveals Homoeologous Exchanges between Subgenomes.</title>
        <authorList>
            <person name="Davis J.T."/>
        </authorList>
    </citation>
    <scope>NUCLEOTIDE SEQUENCE [LARGE SCALE GENOMIC DNA]</scope>
    <source>
        <strain evidence="4">cv. Da-Ae</strain>
        <tissue evidence="3">Seedling</tissue>
    </source>
</reference>
<organism evidence="3 4">
    <name type="scientific">Brassica napus</name>
    <name type="common">Rape</name>
    <dbReference type="NCBI Taxonomy" id="3708"/>
    <lineage>
        <taxon>Eukaryota</taxon>
        <taxon>Viridiplantae</taxon>
        <taxon>Streptophyta</taxon>
        <taxon>Embryophyta</taxon>
        <taxon>Tracheophyta</taxon>
        <taxon>Spermatophyta</taxon>
        <taxon>Magnoliopsida</taxon>
        <taxon>eudicotyledons</taxon>
        <taxon>Gunneridae</taxon>
        <taxon>Pentapetalae</taxon>
        <taxon>rosids</taxon>
        <taxon>malvids</taxon>
        <taxon>Brassicales</taxon>
        <taxon>Brassicaceae</taxon>
        <taxon>Brassiceae</taxon>
        <taxon>Brassica</taxon>
    </lineage>
</organism>
<evidence type="ECO:0000313" key="4">
    <source>
        <dbReference type="Proteomes" id="UP000824890"/>
    </source>
</evidence>
<name>A0ABQ8ADY3_BRANA</name>
<protein>
    <recommendedName>
        <fullName evidence="2">Transposase MuDR plant domain-containing protein</fullName>
    </recommendedName>
</protein>
<keyword evidence="4" id="KW-1185">Reference proteome</keyword>